<keyword evidence="1" id="KW-1133">Transmembrane helix</keyword>
<evidence type="ECO:0000313" key="3">
    <source>
        <dbReference type="Proteomes" id="UP000197783"/>
    </source>
</evidence>
<dbReference type="EMBL" id="NBBJ01000001">
    <property type="protein sequence ID" value="OWK32420.1"/>
    <property type="molecule type" value="Genomic_DNA"/>
</dbReference>
<keyword evidence="3" id="KW-1185">Reference proteome</keyword>
<sequence>MNAWSFVAAAYAVALGVSAIMALVSWRAMRRAEKDKR</sequence>
<evidence type="ECO:0008006" key="4">
    <source>
        <dbReference type="Google" id="ProtNLM"/>
    </source>
</evidence>
<comment type="caution">
    <text evidence="2">The sequence shown here is derived from an EMBL/GenBank/DDBJ whole genome shotgun (WGS) entry which is preliminary data.</text>
</comment>
<accession>A0A245ZRR6</accession>
<keyword evidence="1" id="KW-0812">Transmembrane</keyword>
<dbReference type="AlphaFoldDB" id="A0A245ZRR6"/>
<keyword evidence="1" id="KW-0472">Membrane</keyword>
<gene>
    <name evidence="2" type="ORF">SPMU_07470</name>
</gene>
<name>A0A245ZRR6_9SPHN</name>
<reference evidence="2 3" key="1">
    <citation type="submission" date="2017-03" db="EMBL/GenBank/DDBJ databases">
        <title>Genome sequence of Sphingomonas mucosissima DSM 17494.</title>
        <authorList>
            <person name="Poehlein A."/>
            <person name="Wuebbeler J.H."/>
            <person name="Steinbuechel A."/>
            <person name="Daniel R."/>
        </authorList>
    </citation>
    <scope>NUCLEOTIDE SEQUENCE [LARGE SCALE GENOMIC DNA]</scope>
    <source>
        <strain evidence="2 3">DSM 17494</strain>
    </source>
</reference>
<evidence type="ECO:0000256" key="1">
    <source>
        <dbReference type="SAM" id="Phobius"/>
    </source>
</evidence>
<evidence type="ECO:0000313" key="2">
    <source>
        <dbReference type="EMBL" id="OWK32420.1"/>
    </source>
</evidence>
<organism evidence="2 3">
    <name type="scientific">Sphingomonas mucosissima</name>
    <dbReference type="NCBI Taxonomy" id="370959"/>
    <lineage>
        <taxon>Bacteria</taxon>
        <taxon>Pseudomonadati</taxon>
        <taxon>Pseudomonadota</taxon>
        <taxon>Alphaproteobacteria</taxon>
        <taxon>Sphingomonadales</taxon>
        <taxon>Sphingomonadaceae</taxon>
        <taxon>Sphingomonas</taxon>
    </lineage>
</organism>
<protein>
    <recommendedName>
        <fullName evidence="4">Heme exporter protein D</fullName>
    </recommendedName>
</protein>
<feature type="transmembrane region" description="Helical" evidence="1">
    <location>
        <begin position="6"/>
        <end position="29"/>
    </location>
</feature>
<proteinExistence type="predicted"/>
<dbReference type="Proteomes" id="UP000197783">
    <property type="component" value="Unassembled WGS sequence"/>
</dbReference>